<evidence type="ECO:0000259" key="1">
    <source>
        <dbReference type="PROSITE" id="PS51186"/>
    </source>
</evidence>
<gene>
    <name evidence="3" type="ORF">EV146_10238</name>
</gene>
<dbReference type="PANTHER" id="PTHR31435:SF10">
    <property type="entry name" value="BSR4717 PROTEIN"/>
    <property type="match status" value="1"/>
</dbReference>
<sequence length="94" mass="10558">MRSIKSGEKGFFIEEGGRQLAEITYTPVDENTLSIDHTYVSEELRGQGIAKQLVEKVIDKARGENKKIIPICSYAQTLLKDNKNYEDVLKPGSL</sequence>
<dbReference type="RefSeq" id="WP_132001591.1">
    <property type="nucleotide sequence ID" value="NZ_JABUHM010000001.1"/>
</dbReference>
<evidence type="ECO:0000313" key="3">
    <source>
        <dbReference type="EMBL" id="TCN27097.1"/>
    </source>
</evidence>
<dbReference type="InterPro" id="IPR045057">
    <property type="entry name" value="Gcn5-rel_NAT"/>
</dbReference>
<protein>
    <submittedName>
        <fullName evidence="3">Uncharacterized protein</fullName>
    </submittedName>
</protein>
<name>A0A4R2BIT4_9BACI</name>
<organism evidence="3 4">
    <name type="scientific">Mesobacillus foraminis</name>
    <dbReference type="NCBI Taxonomy" id="279826"/>
    <lineage>
        <taxon>Bacteria</taxon>
        <taxon>Bacillati</taxon>
        <taxon>Bacillota</taxon>
        <taxon>Bacilli</taxon>
        <taxon>Bacillales</taxon>
        <taxon>Bacillaceae</taxon>
        <taxon>Mesobacillus</taxon>
    </lineage>
</organism>
<dbReference type="InterPro" id="IPR000182">
    <property type="entry name" value="GNAT_dom"/>
</dbReference>
<dbReference type="Proteomes" id="UP000295689">
    <property type="component" value="Unassembled WGS sequence"/>
</dbReference>
<dbReference type="PROSITE" id="PS51186">
    <property type="entry name" value="GNAT"/>
    <property type="match status" value="1"/>
</dbReference>
<dbReference type="CDD" id="cd04301">
    <property type="entry name" value="NAT_SF"/>
    <property type="match status" value="1"/>
</dbReference>
<accession>A0A4R2BIT4</accession>
<feature type="domain" description="N-acetyltransferase" evidence="2">
    <location>
        <begin position="3"/>
        <end position="90"/>
    </location>
</feature>
<dbReference type="InterPro" id="IPR031165">
    <property type="entry name" value="GNAT_YJDJ"/>
</dbReference>
<evidence type="ECO:0000313" key="4">
    <source>
        <dbReference type="Proteomes" id="UP000295689"/>
    </source>
</evidence>
<comment type="caution">
    <text evidence="3">The sequence shown here is derived from an EMBL/GenBank/DDBJ whole genome shotgun (WGS) entry which is preliminary data.</text>
</comment>
<evidence type="ECO:0000259" key="2">
    <source>
        <dbReference type="PROSITE" id="PS51729"/>
    </source>
</evidence>
<keyword evidence="4" id="KW-1185">Reference proteome</keyword>
<dbReference type="EMBL" id="SLVV01000002">
    <property type="protein sequence ID" value="TCN27097.1"/>
    <property type="molecule type" value="Genomic_DNA"/>
</dbReference>
<dbReference type="InterPro" id="IPR016181">
    <property type="entry name" value="Acyl_CoA_acyltransferase"/>
</dbReference>
<dbReference type="GO" id="GO:0016747">
    <property type="term" value="F:acyltransferase activity, transferring groups other than amino-acyl groups"/>
    <property type="evidence" value="ECO:0007669"/>
    <property type="project" value="InterPro"/>
</dbReference>
<dbReference type="PANTHER" id="PTHR31435">
    <property type="entry name" value="PROTEIN NATD1"/>
    <property type="match status" value="1"/>
</dbReference>
<feature type="domain" description="N-acetyltransferase" evidence="1">
    <location>
        <begin position="1"/>
        <end position="94"/>
    </location>
</feature>
<dbReference type="AlphaFoldDB" id="A0A4R2BIT4"/>
<dbReference type="Pfam" id="PF14542">
    <property type="entry name" value="Acetyltransf_CG"/>
    <property type="match status" value="1"/>
</dbReference>
<reference evidence="3 4" key="1">
    <citation type="journal article" date="2015" name="Stand. Genomic Sci.">
        <title>Genomic Encyclopedia of Bacterial and Archaeal Type Strains, Phase III: the genomes of soil and plant-associated and newly described type strains.</title>
        <authorList>
            <person name="Whitman W.B."/>
            <person name="Woyke T."/>
            <person name="Klenk H.P."/>
            <person name="Zhou Y."/>
            <person name="Lilburn T.G."/>
            <person name="Beck B.J."/>
            <person name="De Vos P."/>
            <person name="Vandamme P."/>
            <person name="Eisen J.A."/>
            <person name="Garrity G."/>
            <person name="Hugenholtz P."/>
            <person name="Kyrpides N.C."/>
        </authorList>
    </citation>
    <scope>NUCLEOTIDE SEQUENCE [LARGE SCALE GENOMIC DNA]</scope>
    <source>
        <strain evidence="3 4">CV53</strain>
    </source>
</reference>
<dbReference type="SUPFAM" id="SSF55729">
    <property type="entry name" value="Acyl-CoA N-acyltransferases (Nat)"/>
    <property type="match status" value="1"/>
</dbReference>
<dbReference type="PROSITE" id="PS51729">
    <property type="entry name" value="GNAT_YJDJ"/>
    <property type="match status" value="1"/>
</dbReference>
<proteinExistence type="predicted"/>
<dbReference type="Gene3D" id="3.40.630.30">
    <property type="match status" value="1"/>
</dbReference>